<keyword evidence="2" id="KW-1185">Reference proteome</keyword>
<organism evidence="1 2">
    <name type="scientific">Euplotes crassus</name>
    <dbReference type="NCBI Taxonomy" id="5936"/>
    <lineage>
        <taxon>Eukaryota</taxon>
        <taxon>Sar</taxon>
        <taxon>Alveolata</taxon>
        <taxon>Ciliophora</taxon>
        <taxon>Intramacronucleata</taxon>
        <taxon>Spirotrichea</taxon>
        <taxon>Hypotrichia</taxon>
        <taxon>Euplotida</taxon>
        <taxon>Euplotidae</taxon>
        <taxon>Moneuplotes</taxon>
    </lineage>
</organism>
<reference evidence="1" key="1">
    <citation type="submission" date="2023-07" db="EMBL/GenBank/DDBJ databases">
        <authorList>
            <consortium name="AG Swart"/>
            <person name="Singh M."/>
            <person name="Singh A."/>
            <person name="Seah K."/>
            <person name="Emmerich C."/>
        </authorList>
    </citation>
    <scope>NUCLEOTIDE SEQUENCE</scope>
    <source>
        <strain evidence="1">DP1</strain>
    </source>
</reference>
<name>A0AAD1TZK4_EUPCR</name>
<gene>
    <name evidence="1" type="ORF">ECRASSUSDP1_LOCUS516</name>
</gene>
<accession>A0AAD1TZK4</accession>
<evidence type="ECO:0000313" key="1">
    <source>
        <dbReference type="EMBL" id="CAI2359230.1"/>
    </source>
</evidence>
<dbReference type="AlphaFoldDB" id="A0AAD1TZK4"/>
<protein>
    <submittedName>
        <fullName evidence="1">Uncharacterized protein</fullName>
    </submittedName>
</protein>
<evidence type="ECO:0000313" key="2">
    <source>
        <dbReference type="Proteomes" id="UP001295684"/>
    </source>
</evidence>
<dbReference type="Proteomes" id="UP001295684">
    <property type="component" value="Unassembled WGS sequence"/>
</dbReference>
<proteinExistence type="predicted"/>
<comment type="caution">
    <text evidence="1">The sequence shown here is derived from an EMBL/GenBank/DDBJ whole genome shotgun (WGS) entry which is preliminary data.</text>
</comment>
<dbReference type="EMBL" id="CAMPGE010000483">
    <property type="protein sequence ID" value="CAI2359230.1"/>
    <property type="molecule type" value="Genomic_DNA"/>
</dbReference>
<sequence>MKGTIQSRDVKTGATGYKRIKTFRGNSLISQKNFERNPGFERIYSQQVLHRKDGPQANDLRRKISQPSDEDFQINILEEDTSGTSLEDDTQDKISPKKTAFSWMSKRFGGANKVKVKRRSQPPVVTKKIQGPKKFLVAKKIIRDGKKVCGPLPGSIDYDLSQGEDKFLTENKNIPMKH</sequence>